<protein>
    <submittedName>
        <fullName evidence="2">Uncharacterized protein</fullName>
    </submittedName>
</protein>
<comment type="caution">
    <text evidence="2">The sequence shown here is derived from an EMBL/GenBank/DDBJ whole genome shotgun (WGS) entry which is preliminary data.</text>
</comment>
<name>A0A445AXH8_ARAHY</name>
<dbReference type="AlphaFoldDB" id="A0A445AXH8"/>
<proteinExistence type="predicted"/>
<dbReference type="Proteomes" id="UP000289738">
    <property type="component" value="Chromosome B01"/>
</dbReference>
<dbReference type="EMBL" id="SDMP01000011">
    <property type="protein sequence ID" value="RYR31139.1"/>
    <property type="molecule type" value="Genomic_DNA"/>
</dbReference>
<sequence>MRSDVDNSSSTGRQKHPPPEEKGSAMNLSSEVGWWLGMEEGLGLELKRPRLEAFGFEPMLQPWFWLHGIYIFLYETITKSKFEVLSSEEPIHERISRNVASALASLK</sequence>
<keyword evidence="3" id="KW-1185">Reference proteome</keyword>
<evidence type="ECO:0000313" key="3">
    <source>
        <dbReference type="Proteomes" id="UP000289738"/>
    </source>
</evidence>
<evidence type="ECO:0000313" key="2">
    <source>
        <dbReference type="EMBL" id="RYR31139.1"/>
    </source>
</evidence>
<feature type="compositionally biased region" description="Polar residues" evidence="1">
    <location>
        <begin position="1"/>
        <end position="12"/>
    </location>
</feature>
<reference evidence="2 3" key="1">
    <citation type="submission" date="2019-01" db="EMBL/GenBank/DDBJ databases">
        <title>Sequencing of cultivated peanut Arachis hypogaea provides insights into genome evolution and oil improvement.</title>
        <authorList>
            <person name="Chen X."/>
        </authorList>
    </citation>
    <scope>NUCLEOTIDE SEQUENCE [LARGE SCALE GENOMIC DNA]</scope>
    <source>
        <strain evidence="3">cv. Fuhuasheng</strain>
        <tissue evidence="2">Leaves</tissue>
    </source>
</reference>
<feature type="region of interest" description="Disordered" evidence="1">
    <location>
        <begin position="1"/>
        <end position="26"/>
    </location>
</feature>
<evidence type="ECO:0000256" key="1">
    <source>
        <dbReference type="SAM" id="MobiDB-lite"/>
    </source>
</evidence>
<dbReference type="STRING" id="3818.A0A445AXH8"/>
<accession>A0A445AXH8</accession>
<organism evidence="2 3">
    <name type="scientific">Arachis hypogaea</name>
    <name type="common">Peanut</name>
    <dbReference type="NCBI Taxonomy" id="3818"/>
    <lineage>
        <taxon>Eukaryota</taxon>
        <taxon>Viridiplantae</taxon>
        <taxon>Streptophyta</taxon>
        <taxon>Embryophyta</taxon>
        <taxon>Tracheophyta</taxon>
        <taxon>Spermatophyta</taxon>
        <taxon>Magnoliopsida</taxon>
        <taxon>eudicotyledons</taxon>
        <taxon>Gunneridae</taxon>
        <taxon>Pentapetalae</taxon>
        <taxon>rosids</taxon>
        <taxon>fabids</taxon>
        <taxon>Fabales</taxon>
        <taxon>Fabaceae</taxon>
        <taxon>Papilionoideae</taxon>
        <taxon>50 kb inversion clade</taxon>
        <taxon>dalbergioids sensu lato</taxon>
        <taxon>Dalbergieae</taxon>
        <taxon>Pterocarpus clade</taxon>
        <taxon>Arachis</taxon>
    </lineage>
</organism>
<gene>
    <name evidence="2" type="ORF">Ahy_B01g055934</name>
</gene>